<feature type="transmembrane region" description="Helical" evidence="2">
    <location>
        <begin position="93"/>
        <end position="121"/>
    </location>
</feature>
<feature type="region of interest" description="Disordered" evidence="1">
    <location>
        <begin position="307"/>
        <end position="333"/>
    </location>
</feature>
<name>A0A2S3ZVK5_ARTGL</name>
<dbReference type="EMBL" id="PPXC01000007">
    <property type="protein sequence ID" value="POH73296.1"/>
    <property type="molecule type" value="Genomic_DNA"/>
</dbReference>
<gene>
    <name evidence="3" type="ORF">CVS27_10225</name>
</gene>
<keyword evidence="4" id="KW-1185">Reference proteome</keyword>
<comment type="caution">
    <text evidence="3">The sequence shown here is derived from an EMBL/GenBank/DDBJ whole genome shotgun (WGS) entry which is preliminary data.</text>
</comment>
<evidence type="ECO:0000313" key="4">
    <source>
        <dbReference type="Proteomes" id="UP000237061"/>
    </source>
</evidence>
<feature type="transmembrane region" description="Helical" evidence="2">
    <location>
        <begin position="227"/>
        <end position="247"/>
    </location>
</feature>
<evidence type="ECO:0000256" key="1">
    <source>
        <dbReference type="SAM" id="MobiDB-lite"/>
    </source>
</evidence>
<organism evidence="3 4">
    <name type="scientific">Arthrobacter glacialis</name>
    <dbReference type="NCBI Taxonomy" id="1664"/>
    <lineage>
        <taxon>Bacteria</taxon>
        <taxon>Bacillati</taxon>
        <taxon>Actinomycetota</taxon>
        <taxon>Actinomycetes</taxon>
        <taxon>Micrococcales</taxon>
        <taxon>Micrococcaceae</taxon>
        <taxon>Arthrobacter</taxon>
    </lineage>
</organism>
<reference evidence="3 4" key="1">
    <citation type="submission" date="2018-01" db="EMBL/GenBank/DDBJ databases">
        <title>Arthrobacter sp. nov., from glaciers in China.</title>
        <authorList>
            <person name="Liu Q."/>
            <person name="Xin Y.-H."/>
        </authorList>
    </citation>
    <scope>NUCLEOTIDE SEQUENCE [LARGE SCALE GENOMIC DNA]</scope>
    <source>
        <strain evidence="3 4">HLT2-12-2</strain>
    </source>
</reference>
<keyword evidence="2" id="KW-0812">Transmembrane</keyword>
<feature type="transmembrane region" description="Helical" evidence="2">
    <location>
        <begin position="259"/>
        <end position="277"/>
    </location>
</feature>
<keyword evidence="2" id="KW-1133">Transmembrane helix</keyword>
<accession>A0A2S3ZVK5</accession>
<evidence type="ECO:0000313" key="3">
    <source>
        <dbReference type="EMBL" id="POH73296.1"/>
    </source>
</evidence>
<protein>
    <submittedName>
        <fullName evidence="3">Uncharacterized protein</fullName>
    </submittedName>
</protein>
<feature type="transmembrane region" description="Helical" evidence="2">
    <location>
        <begin position="12"/>
        <end position="29"/>
    </location>
</feature>
<keyword evidence="2" id="KW-0472">Membrane</keyword>
<proteinExistence type="predicted"/>
<evidence type="ECO:0000256" key="2">
    <source>
        <dbReference type="SAM" id="Phobius"/>
    </source>
</evidence>
<dbReference type="AlphaFoldDB" id="A0A2S3ZVK5"/>
<sequence>MTIIIEDDGPVLVILFLVIALISIGVQVLENSRQRRKLVVEAGHNQETRQKSRLFFYTVLVLGLITVVVNYITGITSSMAASHFDDVTDPISLLSLPGIGFTGLTLSIYAASIVVIAALFLKNERIELPELLADLNDARKFGALDSPRQIAHYSAELEQLRQTRDGDRAKQFTDGDFDRWFTAQEAQERPRMRQQIRYLRNHPERRARTTYLHRRLFLNYRLAAGKWLLPLGLLAGLSFVLAAKELVAPGDGGTDDSLAVAWAVASLLGIAAFAGQYRCDVGKVLLKARKEYIADQTEAECRSILEEASEDLPDPAPRGSDAGSAREGLGAPLFSMGPWAVFRRKAITRPNGDPAPTPEG</sequence>
<feature type="transmembrane region" description="Helical" evidence="2">
    <location>
        <begin position="54"/>
        <end position="73"/>
    </location>
</feature>
<dbReference type="Proteomes" id="UP000237061">
    <property type="component" value="Unassembled WGS sequence"/>
</dbReference>